<evidence type="ECO:0000256" key="4">
    <source>
        <dbReference type="ARBA" id="ARBA00023152"/>
    </source>
</evidence>
<dbReference type="PROSITE" id="PS51463">
    <property type="entry name" value="P_GLUCOSE_ISOMERASE_3"/>
    <property type="match status" value="1"/>
</dbReference>
<evidence type="ECO:0000256" key="6">
    <source>
        <dbReference type="ARBA" id="ARBA00029321"/>
    </source>
</evidence>
<keyword evidence="8" id="KW-0472">Membrane</keyword>
<evidence type="ECO:0000256" key="2">
    <source>
        <dbReference type="ARBA" id="ARBA00006604"/>
    </source>
</evidence>
<dbReference type="InterPro" id="IPR035476">
    <property type="entry name" value="SIS_PGI_1"/>
</dbReference>
<feature type="active site" evidence="7">
    <location>
        <position position="284"/>
    </location>
</feature>
<dbReference type="CDD" id="cd05016">
    <property type="entry name" value="SIS_PGI_2"/>
    <property type="match status" value="1"/>
</dbReference>
<dbReference type="EC" id="5.3.1.9" evidence="7"/>
<keyword evidence="8" id="KW-1133">Transmembrane helix</keyword>
<comment type="function">
    <text evidence="7">Catalyzes the reversible isomerization of glucose-6-phosphate to fructose-6-phosphate.</text>
</comment>
<reference evidence="9 10" key="1">
    <citation type="submission" date="2020-04" db="EMBL/GenBank/DDBJ databases">
        <authorList>
            <consortium name="Genoscope - CEA"/>
            <person name="William W."/>
        </authorList>
    </citation>
    <scope>NUCLEOTIDE SEQUENCE [LARGE SCALE GENOMIC DNA]</scope>
    <source>
        <strain evidence="9 10">SG7</strain>
    </source>
</reference>
<dbReference type="GO" id="GO:0048029">
    <property type="term" value="F:monosaccharide binding"/>
    <property type="evidence" value="ECO:0007669"/>
    <property type="project" value="TreeGrafter"/>
</dbReference>
<comment type="pathway">
    <text evidence="1 7">Carbohydrate degradation; glycolysis; D-glyceraldehyde 3-phosphate and glycerone phosphate from D-glucose: step 2/4.</text>
</comment>
<dbReference type="Gene3D" id="3.40.50.10490">
    <property type="entry name" value="Glucose-6-phosphate isomerase like protein, domain 1"/>
    <property type="match status" value="2"/>
</dbReference>
<dbReference type="GO" id="GO:0004347">
    <property type="term" value="F:glucose-6-phosphate isomerase activity"/>
    <property type="evidence" value="ECO:0007669"/>
    <property type="project" value="UniProtKB-UniRule"/>
</dbReference>
<accession>A0A8D6PYB7</accession>
<gene>
    <name evidence="7 9" type="primary">pgi</name>
    <name evidence="9" type="ORF">MLAUSG7_0560</name>
</gene>
<dbReference type="InterPro" id="IPR001672">
    <property type="entry name" value="G6P_Isomerase"/>
</dbReference>
<feature type="active site" evidence="7">
    <location>
        <position position="394"/>
    </location>
</feature>
<dbReference type="GO" id="GO:0006094">
    <property type="term" value="P:gluconeogenesis"/>
    <property type="evidence" value="ECO:0007669"/>
    <property type="project" value="UniProtKB-UniRule"/>
</dbReference>
<dbReference type="InterPro" id="IPR046348">
    <property type="entry name" value="SIS_dom_sf"/>
</dbReference>
<evidence type="ECO:0000256" key="7">
    <source>
        <dbReference type="HAMAP-Rule" id="MF_00473"/>
    </source>
</evidence>
<evidence type="ECO:0000256" key="3">
    <source>
        <dbReference type="ARBA" id="ARBA00022432"/>
    </source>
</evidence>
<keyword evidence="7" id="KW-0963">Cytoplasm</keyword>
<comment type="similarity">
    <text evidence="2 7">Belongs to the GPI family.</text>
</comment>
<name>A0A8D6PYB7_9EURY</name>
<comment type="catalytic activity">
    <reaction evidence="6 7">
        <text>alpha-D-glucose 6-phosphate = beta-D-fructose 6-phosphate</text>
        <dbReference type="Rhea" id="RHEA:11816"/>
        <dbReference type="ChEBI" id="CHEBI:57634"/>
        <dbReference type="ChEBI" id="CHEBI:58225"/>
        <dbReference type="EC" id="5.3.1.9"/>
    </reaction>
</comment>
<dbReference type="GO" id="GO:0097367">
    <property type="term" value="F:carbohydrate derivative binding"/>
    <property type="evidence" value="ECO:0007669"/>
    <property type="project" value="InterPro"/>
</dbReference>
<keyword evidence="5 7" id="KW-0413">Isomerase</keyword>
<dbReference type="UniPathway" id="UPA00109">
    <property type="reaction ID" value="UER00181"/>
</dbReference>
<feature type="transmembrane region" description="Helical" evidence="8">
    <location>
        <begin position="63"/>
        <end position="84"/>
    </location>
</feature>
<keyword evidence="3 7" id="KW-0312">Gluconeogenesis</keyword>
<dbReference type="HAMAP" id="MF_00473">
    <property type="entry name" value="G6P_isomerase"/>
    <property type="match status" value="1"/>
</dbReference>
<dbReference type="CDD" id="cd05015">
    <property type="entry name" value="SIS_PGI_1"/>
    <property type="match status" value="1"/>
</dbReference>
<dbReference type="EMBL" id="LR792632">
    <property type="protein sequence ID" value="CAB3288127.1"/>
    <property type="molecule type" value="Genomic_DNA"/>
</dbReference>
<evidence type="ECO:0000313" key="10">
    <source>
        <dbReference type="Proteomes" id="UP000679213"/>
    </source>
</evidence>
<evidence type="ECO:0000313" key="9">
    <source>
        <dbReference type="EMBL" id="CAB3288127.1"/>
    </source>
</evidence>
<dbReference type="AlphaFoldDB" id="A0A8D6PYB7"/>
<comment type="pathway">
    <text evidence="7">Carbohydrate biosynthesis; gluconeogenesis.</text>
</comment>
<evidence type="ECO:0000256" key="5">
    <source>
        <dbReference type="ARBA" id="ARBA00023235"/>
    </source>
</evidence>
<protein>
    <recommendedName>
        <fullName evidence="7">Probable glucose-6-phosphate isomerase</fullName>
        <shortName evidence="7">GPI</shortName>
        <ecNumber evidence="7">5.3.1.9</ecNumber>
    </recommendedName>
    <alternativeName>
        <fullName evidence="7">Phosphoglucose isomerase</fullName>
        <shortName evidence="7">PGI</shortName>
    </alternativeName>
    <alternativeName>
        <fullName evidence="7">Phosphohexose isomerase</fullName>
        <shortName evidence="7">PHI</shortName>
    </alternativeName>
</protein>
<dbReference type="NCBIfam" id="NF040629">
    <property type="entry name" value="PGI_Meth"/>
    <property type="match status" value="1"/>
</dbReference>
<evidence type="ECO:0000256" key="8">
    <source>
        <dbReference type="SAM" id="Phobius"/>
    </source>
</evidence>
<dbReference type="PANTHER" id="PTHR11469">
    <property type="entry name" value="GLUCOSE-6-PHOSPHATE ISOMERASE"/>
    <property type="match status" value="1"/>
</dbReference>
<keyword evidence="4 7" id="KW-0324">Glycolysis</keyword>
<dbReference type="GO" id="GO:0005829">
    <property type="term" value="C:cytosol"/>
    <property type="evidence" value="ECO:0007669"/>
    <property type="project" value="TreeGrafter"/>
</dbReference>
<keyword evidence="8" id="KW-0812">Transmembrane</keyword>
<dbReference type="PANTHER" id="PTHR11469:SF1">
    <property type="entry name" value="GLUCOSE-6-PHOSPHATE ISOMERASE"/>
    <property type="match status" value="1"/>
</dbReference>
<dbReference type="PRINTS" id="PR00662">
    <property type="entry name" value="G6PISOMERASE"/>
</dbReference>
<dbReference type="KEGG" id="mesg:MLAUSG7_0560"/>
<dbReference type="Pfam" id="PF00342">
    <property type="entry name" value="PGI"/>
    <property type="match status" value="1"/>
</dbReference>
<feature type="active site" description="Proton donor" evidence="7">
    <location>
        <position position="263"/>
    </location>
</feature>
<dbReference type="InterPro" id="IPR018189">
    <property type="entry name" value="Phosphoglucose_isomerase_CS"/>
</dbReference>
<dbReference type="GO" id="GO:0051156">
    <property type="term" value="P:glucose 6-phosphate metabolic process"/>
    <property type="evidence" value="ECO:0007669"/>
    <property type="project" value="TreeGrafter"/>
</dbReference>
<dbReference type="UniPathway" id="UPA00138"/>
<dbReference type="GO" id="GO:0006096">
    <property type="term" value="P:glycolytic process"/>
    <property type="evidence" value="ECO:0007669"/>
    <property type="project" value="UniProtKB-UniRule"/>
</dbReference>
<organism evidence="9 10">
    <name type="scientific">Methanocaldococcus lauensis</name>
    <dbReference type="NCBI Taxonomy" id="2546128"/>
    <lineage>
        <taxon>Archaea</taxon>
        <taxon>Methanobacteriati</taxon>
        <taxon>Methanobacteriota</taxon>
        <taxon>Methanomada group</taxon>
        <taxon>Methanococci</taxon>
        <taxon>Methanococcales</taxon>
        <taxon>Methanocaldococcaceae</taxon>
        <taxon>Methanocaldococcus</taxon>
    </lineage>
</organism>
<sequence>MLKYDYKNAVNIGDVSLEDFEKVDFNGAYSNLMEKLNKGVIGFREIIYDDLNKYNDFKNEDGINVVVVGMGGSILGTMAIYYGLSLYNYNNAYFIDNSDPEKTLSILKKVDLNNSIIYIISKSGNTLETLVNYYLIKRKIEKLDSFKGDIIFITNGGKLKREAEKNNYKVYSIPENVPGRFSVFTVVGLAPLYSLGIDISKILEGAKYMDKLCQNKNIFKNPALLNGVIHYLHEKKGRSISVVMSYIERLKYFGEWYKQLFGESLGKNNNGLTPILSIGAKDQHSLLQLYMDGKKDKVITFITTEKYDLDEEITFEDINDEKISCNLSNIIKCEQIATEMALTQRGVPNVRITLDEIDEFSLGAMMYMYEMQVGFMGELYNIDAYNQPAVEEEKRICWKLIKECGNYGDR</sequence>
<dbReference type="RefSeq" id="WP_214400440.1">
    <property type="nucleotide sequence ID" value="NZ_LR792632.1"/>
</dbReference>
<dbReference type="InterPro" id="IPR035482">
    <property type="entry name" value="SIS_PGI_2"/>
</dbReference>
<dbReference type="GeneID" id="65883370"/>
<dbReference type="Proteomes" id="UP000679213">
    <property type="component" value="Chromosome I"/>
</dbReference>
<dbReference type="PROSITE" id="PS00174">
    <property type="entry name" value="P_GLUCOSE_ISOMERASE_2"/>
    <property type="match status" value="1"/>
</dbReference>
<proteinExistence type="inferred from homology"/>
<keyword evidence="10" id="KW-1185">Reference proteome</keyword>
<dbReference type="SUPFAM" id="SSF53697">
    <property type="entry name" value="SIS domain"/>
    <property type="match status" value="1"/>
</dbReference>
<dbReference type="InterPro" id="IPR053509">
    <property type="entry name" value="GPI"/>
</dbReference>
<comment type="subcellular location">
    <subcellularLocation>
        <location evidence="7">Cytoplasm</location>
    </subcellularLocation>
</comment>
<evidence type="ECO:0000256" key="1">
    <source>
        <dbReference type="ARBA" id="ARBA00004926"/>
    </source>
</evidence>